<evidence type="ECO:0000256" key="1">
    <source>
        <dbReference type="SAM" id="Phobius"/>
    </source>
</evidence>
<reference evidence="2 3" key="1">
    <citation type="submission" date="2018-07" db="EMBL/GenBank/DDBJ databases">
        <title>Genome sequencing of rice bacterial endophytes.</title>
        <authorList>
            <person name="Venturi V."/>
        </authorList>
    </citation>
    <scope>NUCLEOTIDE SEQUENCE [LARGE SCALE GENOMIC DNA]</scope>
    <source>
        <strain evidence="2 3">E2333</strain>
    </source>
</reference>
<feature type="transmembrane region" description="Helical" evidence="1">
    <location>
        <begin position="88"/>
        <end position="108"/>
    </location>
</feature>
<dbReference type="EMBL" id="QRAV01000009">
    <property type="protein sequence ID" value="RDL18642.1"/>
    <property type="molecule type" value="Genomic_DNA"/>
</dbReference>
<dbReference type="RefSeq" id="WP_115147236.1">
    <property type="nucleotide sequence ID" value="NZ_QRAV01000009.1"/>
</dbReference>
<evidence type="ECO:0000313" key="3">
    <source>
        <dbReference type="Proteomes" id="UP000255365"/>
    </source>
</evidence>
<keyword evidence="1" id="KW-0472">Membrane</keyword>
<organism evidence="2 3">
    <name type="scientific">Pseudomonas jessenii</name>
    <dbReference type="NCBI Taxonomy" id="77298"/>
    <lineage>
        <taxon>Bacteria</taxon>
        <taxon>Pseudomonadati</taxon>
        <taxon>Pseudomonadota</taxon>
        <taxon>Gammaproteobacteria</taxon>
        <taxon>Pseudomonadales</taxon>
        <taxon>Pseudomonadaceae</taxon>
        <taxon>Pseudomonas</taxon>
    </lineage>
</organism>
<sequence>MCRLVFVFLTSFGFCFLSLWGTAGEVSPIFNNVNPVLFVLGALFGALSLAFFNYVEGVMKDVPKKLRLENPKAYRVVIETLTNLKREVIINVILVFVLLVVAYVVGALSEIDFLQGPKFSKFWVWSALSIPGACLFSILVAMVVQVAGFVTANQLRAQISMHCE</sequence>
<keyword evidence="1" id="KW-1133">Transmembrane helix</keyword>
<dbReference type="AlphaFoldDB" id="A0A370SFX6"/>
<accession>A0A370SFX6</accession>
<comment type="caution">
    <text evidence="2">The sequence shown here is derived from an EMBL/GenBank/DDBJ whole genome shotgun (WGS) entry which is preliminary data.</text>
</comment>
<proteinExistence type="predicted"/>
<dbReference type="Proteomes" id="UP000255365">
    <property type="component" value="Unassembled WGS sequence"/>
</dbReference>
<evidence type="ECO:0000313" key="2">
    <source>
        <dbReference type="EMBL" id="RDL18642.1"/>
    </source>
</evidence>
<name>A0A370SFX6_PSEJE</name>
<keyword evidence="1" id="KW-0812">Transmembrane</keyword>
<feature type="transmembrane region" description="Helical" evidence="1">
    <location>
        <begin position="128"/>
        <end position="152"/>
    </location>
</feature>
<protein>
    <submittedName>
        <fullName evidence="2">Uncharacterized protein</fullName>
    </submittedName>
</protein>
<feature type="transmembrane region" description="Helical" evidence="1">
    <location>
        <begin position="34"/>
        <end position="55"/>
    </location>
</feature>
<gene>
    <name evidence="2" type="ORF">DEU51_10976</name>
</gene>